<evidence type="ECO:0000313" key="3">
    <source>
        <dbReference type="Proteomes" id="UP001597357"/>
    </source>
</evidence>
<accession>A0ABW5SDJ3</accession>
<reference evidence="3" key="1">
    <citation type="journal article" date="2019" name="Int. J. Syst. Evol. Microbiol.">
        <title>The Global Catalogue of Microorganisms (GCM) 10K type strain sequencing project: providing services to taxonomists for standard genome sequencing and annotation.</title>
        <authorList>
            <consortium name="The Broad Institute Genomics Platform"/>
            <consortium name="The Broad Institute Genome Sequencing Center for Infectious Disease"/>
            <person name="Wu L."/>
            <person name="Ma J."/>
        </authorList>
    </citation>
    <scope>NUCLEOTIDE SEQUENCE [LARGE SCALE GENOMIC DNA]</scope>
    <source>
        <strain evidence="3">KCTC 42255</strain>
    </source>
</reference>
<dbReference type="EMBL" id="JBHULZ010000023">
    <property type="protein sequence ID" value="MFD2697393.1"/>
    <property type="molecule type" value="Genomic_DNA"/>
</dbReference>
<keyword evidence="3" id="KW-1185">Reference proteome</keyword>
<organism evidence="2 3">
    <name type="scientific">Mesonia sediminis</name>
    <dbReference type="NCBI Taxonomy" id="1703946"/>
    <lineage>
        <taxon>Bacteria</taxon>
        <taxon>Pseudomonadati</taxon>
        <taxon>Bacteroidota</taxon>
        <taxon>Flavobacteriia</taxon>
        <taxon>Flavobacteriales</taxon>
        <taxon>Flavobacteriaceae</taxon>
        <taxon>Mesonia</taxon>
    </lineage>
</organism>
<feature type="chain" id="PRO_5045222596" evidence="1">
    <location>
        <begin position="19"/>
        <end position="157"/>
    </location>
</feature>
<evidence type="ECO:0000256" key="1">
    <source>
        <dbReference type="SAM" id="SignalP"/>
    </source>
</evidence>
<comment type="caution">
    <text evidence="2">The sequence shown here is derived from an EMBL/GenBank/DDBJ whole genome shotgun (WGS) entry which is preliminary data.</text>
</comment>
<feature type="signal peptide" evidence="1">
    <location>
        <begin position="1"/>
        <end position="18"/>
    </location>
</feature>
<dbReference type="Proteomes" id="UP001597357">
    <property type="component" value="Unassembled WGS sequence"/>
</dbReference>
<dbReference type="PROSITE" id="PS51257">
    <property type="entry name" value="PROKAR_LIPOPROTEIN"/>
    <property type="match status" value="1"/>
</dbReference>
<protein>
    <submittedName>
        <fullName evidence="2">Uncharacterized protein</fullName>
    </submittedName>
</protein>
<evidence type="ECO:0000313" key="2">
    <source>
        <dbReference type="EMBL" id="MFD2697393.1"/>
    </source>
</evidence>
<dbReference type="RefSeq" id="WP_379045159.1">
    <property type="nucleotide sequence ID" value="NZ_JBHULZ010000023.1"/>
</dbReference>
<sequence length="157" mass="17525">MKNLKLSLHFLIALFVSAIIFTGCSVDNQQIDEKAAIEGESLNEGLISSQNYTESTIRTAEIDGYIIREVFVGDEEIASRYSFENTQTDGAGTTVDVDRVNFTLTVTNTETSERVVYNEISQYHEYEPTDQFDIIRIIRNPTIPDPVTGNPQPIALG</sequence>
<keyword evidence="1" id="KW-0732">Signal</keyword>
<proteinExistence type="predicted"/>
<name>A0ABW5SDJ3_9FLAO</name>
<gene>
    <name evidence="2" type="ORF">ACFSQ0_05270</name>
</gene>